<sequence>MRVLTALAAILALSAILPGQAARADDDKLAAILAERSAEDRARDDFRHPAETLAFFRVEPGMAVAEALPGGGWYTRILSPYLAPGGTLYGVSYVDRMWPMFGFGDDWVKERLAATKNFAKQARGYTGDDLSTAGFTFGTVPPQAQGSVDRVLMVRALHNLARFEDEAGTLSQALSAVRAMLKPDGLVGVVQHRVPESASGADGSRGYLKQSAVIERFEQAGFELVASSEINANPDDQPGEKDIVWRLPPSYAGSGDDPNQRAAMDAIGESDRMTLLFRRAASDGDWQPVK</sequence>
<keyword evidence="2" id="KW-0489">Methyltransferase</keyword>
<feature type="signal peptide" evidence="1">
    <location>
        <begin position="1"/>
        <end position="21"/>
    </location>
</feature>
<dbReference type="Proteomes" id="UP000664303">
    <property type="component" value="Unassembled WGS sequence"/>
</dbReference>
<reference evidence="2" key="1">
    <citation type="submission" date="2021-02" db="EMBL/GenBank/DDBJ databases">
        <title>PHA producing bacteria isolated from coastal sediment in Guangdong, Shenzhen.</title>
        <authorList>
            <person name="Zheng W."/>
            <person name="Yu S."/>
            <person name="Huang Y."/>
        </authorList>
    </citation>
    <scope>NUCLEOTIDE SEQUENCE</scope>
    <source>
        <strain evidence="2">TN14-10</strain>
    </source>
</reference>
<keyword evidence="2" id="KW-0808">Transferase</keyword>
<gene>
    <name evidence="2" type="ORF">JYP50_07510</name>
</gene>
<evidence type="ECO:0000256" key="1">
    <source>
        <dbReference type="SAM" id="SignalP"/>
    </source>
</evidence>
<keyword evidence="1" id="KW-0732">Signal</keyword>
<proteinExistence type="predicted"/>
<dbReference type="RefSeq" id="WP_206559881.1">
    <property type="nucleotide sequence ID" value="NZ_JAFKCZ010000005.1"/>
</dbReference>
<dbReference type="GO" id="GO:0032259">
    <property type="term" value="P:methylation"/>
    <property type="evidence" value="ECO:0007669"/>
    <property type="project" value="UniProtKB-KW"/>
</dbReference>
<dbReference type="GO" id="GO:0008168">
    <property type="term" value="F:methyltransferase activity"/>
    <property type="evidence" value="ECO:0007669"/>
    <property type="project" value="UniProtKB-KW"/>
</dbReference>
<accession>A0A939DF86</accession>
<dbReference type="EMBL" id="JAFKCZ010000005">
    <property type="protein sequence ID" value="MBN7796432.1"/>
    <property type="molecule type" value="Genomic_DNA"/>
</dbReference>
<dbReference type="SUPFAM" id="SSF53335">
    <property type="entry name" value="S-adenosyl-L-methionine-dependent methyltransferases"/>
    <property type="match status" value="1"/>
</dbReference>
<dbReference type="AlphaFoldDB" id="A0A939DF86"/>
<keyword evidence="3" id="KW-1185">Reference proteome</keyword>
<protein>
    <submittedName>
        <fullName evidence="2">Class I SAM-dependent methyltransferase</fullName>
    </submittedName>
</protein>
<dbReference type="Gene3D" id="3.40.50.150">
    <property type="entry name" value="Vaccinia Virus protein VP39"/>
    <property type="match status" value="1"/>
</dbReference>
<evidence type="ECO:0000313" key="2">
    <source>
        <dbReference type="EMBL" id="MBN7796432.1"/>
    </source>
</evidence>
<evidence type="ECO:0000313" key="3">
    <source>
        <dbReference type="Proteomes" id="UP000664303"/>
    </source>
</evidence>
<feature type="chain" id="PRO_5037854893" evidence="1">
    <location>
        <begin position="22"/>
        <end position="290"/>
    </location>
</feature>
<dbReference type="InterPro" id="IPR029063">
    <property type="entry name" value="SAM-dependent_MTases_sf"/>
</dbReference>
<name>A0A939DF86_9GAMM</name>
<comment type="caution">
    <text evidence="2">The sequence shown here is derived from an EMBL/GenBank/DDBJ whole genome shotgun (WGS) entry which is preliminary data.</text>
</comment>
<dbReference type="InterPro" id="IPR016980">
    <property type="entry name" value="S-AdoMet-dep_MeTrfase_Alr7345"/>
</dbReference>
<organism evidence="2 3">
    <name type="scientific">Parahaliea mediterranea</name>
    <dbReference type="NCBI Taxonomy" id="651086"/>
    <lineage>
        <taxon>Bacteria</taxon>
        <taxon>Pseudomonadati</taxon>
        <taxon>Pseudomonadota</taxon>
        <taxon>Gammaproteobacteria</taxon>
        <taxon>Cellvibrionales</taxon>
        <taxon>Halieaceae</taxon>
        <taxon>Parahaliea</taxon>
    </lineage>
</organism>
<dbReference type="PIRSF" id="PIRSF031679">
    <property type="entry name" value="Mtase_Alr7345_prd"/>
    <property type="match status" value="1"/>
</dbReference>